<evidence type="ECO:0000313" key="3">
    <source>
        <dbReference type="Proteomes" id="UP000249723"/>
    </source>
</evidence>
<dbReference type="STRING" id="289078.A0A2X0KSQ8"/>
<feature type="region of interest" description="Disordered" evidence="1">
    <location>
        <begin position="1"/>
        <end position="22"/>
    </location>
</feature>
<gene>
    <name evidence="2" type="ORF">BZ3500_MVSOF-1268-A1-R1_CHR12-3G04058</name>
</gene>
<protein>
    <submittedName>
        <fullName evidence="2">BZ3500_MvSof-1268-A1-R1_Chr12-3g04058 protein</fullName>
    </submittedName>
</protein>
<keyword evidence="3" id="KW-1185">Reference proteome</keyword>
<evidence type="ECO:0000256" key="1">
    <source>
        <dbReference type="SAM" id="MobiDB-lite"/>
    </source>
</evidence>
<dbReference type="EMBL" id="FMWP01000053">
    <property type="protein sequence ID" value="SCZ94706.1"/>
    <property type="molecule type" value="Genomic_DNA"/>
</dbReference>
<organism evidence="2 3">
    <name type="scientific">Microbotryum saponariae</name>
    <dbReference type="NCBI Taxonomy" id="289078"/>
    <lineage>
        <taxon>Eukaryota</taxon>
        <taxon>Fungi</taxon>
        <taxon>Dikarya</taxon>
        <taxon>Basidiomycota</taxon>
        <taxon>Pucciniomycotina</taxon>
        <taxon>Microbotryomycetes</taxon>
        <taxon>Microbotryales</taxon>
        <taxon>Microbotryaceae</taxon>
        <taxon>Microbotryum</taxon>
    </lineage>
</organism>
<name>A0A2X0KSQ8_9BASI</name>
<proteinExistence type="predicted"/>
<accession>A0A2X0KSQ8</accession>
<feature type="compositionally biased region" description="Polar residues" evidence="1">
    <location>
        <begin position="1"/>
        <end position="15"/>
    </location>
</feature>
<evidence type="ECO:0000313" key="2">
    <source>
        <dbReference type="EMBL" id="SCZ94706.1"/>
    </source>
</evidence>
<sequence length="149" mass="16795">MLTSSVAAPTDSTPKSAPKAPSLTRFPSSWIPLSTSHPLGSSTLSHHLEPTQRVFLDPQKKVKYLWKSRGHRKGCAVEVQSDDAHLKAEAAEPEKEGVWKEDRVNGLRWWGWDYWDISWWVASESYMSLDCSYKWAQKLICPSAVPGTP</sequence>
<dbReference type="AlphaFoldDB" id="A0A2X0KSQ8"/>
<reference evidence="3" key="1">
    <citation type="submission" date="2016-10" db="EMBL/GenBank/DDBJ databases">
        <authorList>
            <person name="Jeantristanb JTB J.-T."/>
            <person name="Ricardo R."/>
        </authorList>
    </citation>
    <scope>NUCLEOTIDE SEQUENCE [LARGE SCALE GENOMIC DNA]</scope>
</reference>
<dbReference type="Proteomes" id="UP000249723">
    <property type="component" value="Unassembled WGS sequence"/>
</dbReference>